<feature type="transmembrane region" description="Helical" evidence="10">
    <location>
        <begin position="172"/>
        <end position="194"/>
    </location>
</feature>
<evidence type="ECO:0000256" key="2">
    <source>
        <dbReference type="ARBA" id="ARBA00022475"/>
    </source>
</evidence>
<comment type="subcellular location">
    <subcellularLocation>
        <location evidence="1">Cell membrane</location>
        <topology evidence="1">Multi-pass membrane protein</topology>
    </subcellularLocation>
</comment>
<keyword evidence="3 10" id="KW-0812">Transmembrane</keyword>
<dbReference type="HOGENOM" id="CLU_000445_107_19_9"/>
<dbReference type="PANTHER" id="PTHR32089:SF112">
    <property type="entry name" value="LYSOZYME-LIKE PROTEIN-RELATED"/>
    <property type="match status" value="1"/>
</dbReference>
<comment type="similarity">
    <text evidence="7">Belongs to the methyl-accepting chemotaxis (MCP) protein family.</text>
</comment>
<dbReference type="GO" id="GO:0005886">
    <property type="term" value="C:plasma membrane"/>
    <property type="evidence" value="ECO:0007669"/>
    <property type="project" value="UniProtKB-SubCell"/>
</dbReference>
<feature type="domain" description="Methyl-accepting transducer" evidence="11">
    <location>
        <begin position="267"/>
        <end position="524"/>
    </location>
</feature>
<dbReference type="Pfam" id="PF17203">
    <property type="entry name" value="sCache_3_2"/>
    <property type="match status" value="1"/>
</dbReference>
<reference evidence="13" key="1">
    <citation type="submission" date="2009-10" db="EMBL/GenBank/DDBJ databases">
        <title>Complete sequence of Bacillus selenitireducens MLS10.</title>
        <authorList>
            <consortium name="US DOE Joint Genome Institute"/>
            <person name="Lucas S."/>
            <person name="Copeland A."/>
            <person name="Lapidus A."/>
            <person name="Glavina del Rio T."/>
            <person name="Dalin E."/>
            <person name="Tice H."/>
            <person name="Bruce D."/>
            <person name="Goodwin L."/>
            <person name="Pitluck S."/>
            <person name="Sims D."/>
            <person name="Brettin T."/>
            <person name="Detter J.C."/>
            <person name="Han C."/>
            <person name="Larimer F."/>
            <person name="Land M."/>
            <person name="Hauser L."/>
            <person name="Kyrpides N."/>
            <person name="Ovchinnikova G."/>
            <person name="Stolz J."/>
        </authorList>
    </citation>
    <scope>NUCLEOTIDE SEQUENCE [LARGE SCALE GENOMIC DNA]</scope>
    <source>
        <strain evidence="13">MLS10</strain>
    </source>
</reference>
<dbReference type="OrthoDB" id="243053at2"/>
<evidence type="ECO:0000259" key="11">
    <source>
        <dbReference type="PROSITE" id="PS50111"/>
    </source>
</evidence>
<dbReference type="Gene3D" id="3.30.450.20">
    <property type="entry name" value="PAS domain"/>
    <property type="match status" value="1"/>
</dbReference>
<dbReference type="SMART" id="SM00283">
    <property type="entry name" value="MA"/>
    <property type="match status" value="1"/>
</dbReference>
<protein>
    <submittedName>
        <fullName evidence="13">Methyl-accepting chemotaxis sensory transducer</fullName>
    </submittedName>
</protein>
<dbReference type="EMBL" id="CP001791">
    <property type="protein sequence ID" value="ADI00147.1"/>
    <property type="molecule type" value="Genomic_DNA"/>
</dbReference>
<dbReference type="Proteomes" id="UP000000271">
    <property type="component" value="Chromosome"/>
</dbReference>
<dbReference type="SUPFAM" id="SSF103190">
    <property type="entry name" value="Sensory domain-like"/>
    <property type="match status" value="1"/>
</dbReference>
<dbReference type="PANTHER" id="PTHR32089">
    <property type="entry name" value="METHYL-ACCEPTING CHEMOTAXIS PROTEIN MCPB"/>
    <property type="match status" value="1"/>
</dbReference>
<evidence type="ECO:0000256" key="6">
    <source>
        <dbReference type="ARBA" id="ARBA00023224"/>
    </source>
</evidence>
<keyword evidence="2" id="KW-1003">Cell membrane</keyword>
<dbReference type="SUPFAM" id="SSF58104">
    <property type="entry name" value="Methyl-accepting chemotaxis protein (MCP) signaling domain"/>
    <property type="match status" value="1"/>
</dbReference>
<evidence type="ECO:0000256" key="9">
    <source>
        <dbReference type="SAM" id="MobiDB-lite"/>
    </source>
</evidence>
<keyword evidence="6 8" id="KW-0807">Transducer</keyword>
<evidence type="ECO:0000313" key="14">
    <source>
        <dbReference type="Proteomes" id="UP000000271"/>
    </source>
</evidence>
<proteinExistence type="inferred from homology"/>
<evidence type="ECO:0000256" key="3">
    <source>
        <dbReference type="ARBA" id="ARBA00022692"/>
    </source>
</evidence>
<dbReference type="AlphaFoldDB" id="D6XXV4"/>
<keyword evidence="4 10" id="KW-1133">Transmembrane helix</keyword>
<gene>
    <name evidence="13" type="ordered locus">Bsel_2647</name>
</gene>
<feature type="region of interest" description="Disordered" evidence="9">
    <location>
        <begin position="260"/>
        <end position="281"/>
    </location>
</feature>
<evidence type="ECO:0000256" key="8">
    <source>
        <dbReference type="PROSITE-ProRule" id="PRU00284"/>
    </source>
</evidence>
<dbReference type="InterPro" id="IPR003660">
    <property type="entry name" value="HAMP_dom"/>
</dbReference>
<keyword evidence="5 10" id="KW-0472">Membrane</keyword>
<dbReference type="RefSeq" id="WP_013173567.1">
    <property type="nucleotide sequence ID" value="NC_014219.1"/>
</dbReference>
<dbReference type="CDD" id="cd18773">
    <property type="entry name" value="PDC1_HK_sensor"/>
    <property type="match status" value="1"/>
</dbReference>
<organism evidence="13 14">
    <name type="scientific">Bacillus selenitireducens (strain ATCC 700615 / DSM 15326 / MLS10)</name>
    <dbReference type="NCBI Taxonomy" id="439292"/>
    <lineage>
        <taxon>Bacteria</taxon>
        <taxon>Bacillati</taxon>
        <taxon>Bacillota</taxon>
        <taxon>Bacilli</taxon>
        <taxon>Bacillales</taxon>
        <taxon>Bacillaceae</taxon>
        <taxon>Salisediminibacterium</taxon>
    </lineage>
</organism>
<evidence type="ECO:0000256" key="7">
    <source>
        <dbReference type="ARBA" id="ARBA00029447"/>
    </source>
</evidence>
<dbReference type="PROSITE" id="PS50885">
    <property type="entry name" value="HAMP"/>
    <property type="match status" value="1"/>
</dbReference>
<evidence type="ECO:0000259" key="12">
    <source>
        <dbReference type="PROSITE" id="PS50885"/>
    </source>
</evidence>
<accession>D6XXV4</accession>
<dbReference type="Gene3D" id="6.10.340.10">
    <property type="match status" value="1"/>
</dbReference>
<dbReference type="GO" id="GO:0007165">
    <property type="term" value="P:signal transduction"/>
    <property type="evidence" value="ECO:0007669"/>
    <property type="project" value="UniProtKB-KW"/>
</dbReference>
<evidence type="ECO:0000256" key="1">
    <source>
        <dbReference type="ARBA" id="ARBA00004651"/>
    </source>
</evidence>
<dbReference type="STRING" id="439292.Bsel_2647"/>
<dbReference type="Gene3D" id="1.10.287.950">
    <property type="entry name" value="Methyl-accepting chemotaxis protein"/>
    <property type="match status" value="1"/>
</dbReference>
<name>D6XXV4_BACIE</name>
<dbReference type="eggNOG" id="COG0840">
    <property type="taxonomic scope" value="Bacteria"/>
</dbReference>
<dbReference type="InterPro" id="IPR033463">
    <property type="entry name" value="sCache_3"/>
</dbReference>
<feature type="domain" description="HAMP" evidence="12">
    <location>
        <begin position="195"/>
        <end position="248"/>
    </location>
</feature>
<keyword evidence="14" id="KW-1185">Reference proteome</keyword>
<evidence type="ECO:0000256" key="5">
    <source>
        <dbReference type="ARBA" id="ARBA00023136"/>
    </source>
</evidence>
<dbReference type="Pfam" id="PF00015">
    <property type="entry name" value="MCPsignal"/>
    <property type="match status" value="1"/>
</dbReference>
<dbReference type="PROSITE" id="PS50111">
    <property type="entry name" value="CHEMOTAXIS_TRANSDUC_2"/>
    <property type="match status" value="1"/>
</dbReference>
<sequence>MKKWSLKAQIILSIIVLFLLTTLGSGISTYTMVRDQAVENSVEQAVKLSEAFANHVGDLYELNEGDLSMIQAYLEQVAEDPDIAYAVLIDAENVEAIAHNNPERIGVTYDDEPLTVAAATEGEQSSERYFAETTNEWTYDIMTPVYSSGTLVGTLAIGETESHILSLTQTFLASQSISSVVSVIVFIAIIFFILQKMFAPMNQMVNSFRRLGEGDLSEQKLDNGKSRELNDMIAEIDKMRRSLIDILSGTQKKAQTLNESADRLEESSQTAGTTFRDVDSTVSEMAKGAVEQAENTEEGMMKNTELGSLLDENKKQSDDLRTVTRELQELRDKGNTTMQTLLERNKEMNQSMGTIRDVIFTTKDSAQKIQTSSAQITGIAEQTNLLALNASIEAARAGEAGKGFSVVAEEIRKLAEQSNRFTEEIAGVMNELSDKTDGAVKTIEDVVTISDSQNDSVQQTEEVFRNMSSSIASIDEMNQVITKTVASLEVKKNDLIGLMESLSAIAEENAAGSEEVSASVNESVNAVETMAEEIHQLNNLASEMEDQIKQFKW</sequence>
<dbReference type="InterPro" id="IPR004089">
    <property type="entry name" value="MCPsignal_dom"/>
</dbReference>
<evidence type="ECO:0000313" key="13">
    <source>
        <dbReference type="EMBL" id="ADI00147.1"/>
    </source>
</evidence>
<evidence type="ECO:0000256" key="10">
    <source>
        <dbReference type="SAM" id="Phobius"/>
    </source>
</evidence>
<dbReference type="InterPro" id="IPR029151">
    <property type="entry name" value="Sensor-like_sf"/>
</dbReference>
<evidence type="ECO:0000256" key="4">
    <source>
        <dbReference type="ARBA" id="ARBA00022989"/>
    </source>
</evidence>
<dbReference type="KEGG" id="bse:Bsel_2647"/>